<dbReference type="Proteomes" id="UP000762676">
    <property type="component" value="Unassembled WGS sequence"/>
</dbReference>
<name>A0AAV4IBU2_9GAST</name>
<evidence type="ECO:0000313" key="3">
    <source>
        <dbReference type="Proteomes" id="UP000762676"/>
    </source>
</evidence>
<comment type="caution">
    <text evidence="2">The sequence shown here is derived from an EMBL/GenBank/DDBJ whole genome shotgun (WGS) entry which is preliminary data.</text>
</comment>
<sequence length="114" mass="12776">MVAFCDMVCFFEWQGGGCRSSLRGKYRDSLSINRIIARWNSLSDNLANAPTLNSFESLLDIARLPVSLTPALNKDRSGTRAKLSSQRQPRAVTQGDQRTGHKTIRRQSISDIFT</sequence>
<dbReference type="AlphaFoldDB" id="A0AAV4IBU2"/>
<accession>A0AAV4IBU2</accession>
<reference evidence="2 3" key="1">
    <citation type="journal article" date="2021" name="Elife">
        <title>Chloroplast acquisition without the gene transfer in kleptoplastic sea slugs, Plakobranchus ocellatus.</title>
        <authorList>
            <person name="Maeda T."/>
            <person name="Takahashi S."/>
            <person name="Yoshida T."/>
            <person name="Shimamura S."/>
            <person name="Takaki Y."/>
            <person name="Nagai Y."/>
            <person name="Toyoda A."/>
            <person name="Suzuki Y."/>
            <person name="Arimoto A."/>
            <person name="Ishii H."/>
            <person name="Satoh N."/>
            <person name="Nishiyama T."/>
            <person name="Hasebe M."/>
            <person name="Maruyama T."/>
            <person name="Minagawa J."/>
            <person name="Obokata J."/>
            <person name="Shigenobu S."/>
        </authorList>
    </citation>
    <scope>NUCLEOTIDE SEQUENCE [LARGE SCALE GENOMIC DNA]</scope>
</reference>
<keyword evidence="3" id="KW-1185">Reference proteome</keyword>
<protein>
    <submittedName>
        <fullName evidence="2">Uncharacterized protein</fullName>
    </submittedName>
</protein>
<feature type="region of interest" description="Disordered" evidence="1">
    <location>
        <begin position="71"/>
        <end position="114"/>
    </location>
</feature>
<organism evidence="2 3">
    <name type="scientific">Elysia marginata</name>
    <dbReference type="NCBI Taxonomy" id="1093978"/>
    <lineage>
        <taxon>Eukaryota</taxon>
        <taxon>Metazoa</taxon>
        <taxon>Spiralia</taxon>
        <taxon>Lophotrochozoa</taxon>
        <taxon>Mollusca</taxon>
        <taxon>Gastropoda</taxon>
        <taxon>Heterobranchia</taxon>
        <taxon>Euthyneura</taxon>
        <taxon>Panpulmonata</taxon>
        <taxon>Sacoglossa</taxon>
        <taxon>Placobranchoidea</taxon>
        <taxon>Plakobranchidae</taxon>
        <taxon>Elysia</taxon>
    </lineage>
</organism>
<evidence type="ECO:0000313" key="2">
    <source>
        <dbReference type="EMBL" id="GFS07360.1"/>
    </source>
</evidence>
<evidence type="ECO:0000256" key="1">
    <source>
        <dbReference type="SAM" id="MobiDB-lite"/>
    </source>
</evidence>
<gene>
    <name evidence="2" type="ORF">ElyMa_001247800</name>
</gene>
<proteinExistence type="predicted"/>
<dbReference type="EMBL" id="BMAT01002461">
    <property type="protein sequence ID" value="GFS07360.1"/>
    <property type="molecule type" value="Genomic_DNA"/>
</dbReference>